<evidence type="ECO:0000256" key="2">
    <source>
        <dbReference type="ARBA" id="ARBA00012682"/>
    </source>
</evidence>
<evidence type="ECO:0000313" key="8">
    <source>
        <dbReference type="Proteomes" id="UP000229612"/>
    </source>
</evidence>
<evidence type="ECO:0000256" key="5">
    <source>
        <dbReference type="SAM" id="Phobius"/>
    </source>
</evidence>
<keyword evidence="3" id="KW-0479">Metal-binding</keyword>
<comment type="caution">
    <text evidence="7">The sequence shown here is derived from an EMBL/GenBank/DDBJ whole genome shotgun (WGS) entry which is preliminary data.</text>
</comment>
<dbReference type="Gene3D" id="3.55.40.20">
    <property type="entry name" value="Iron/manganese superoxide dismutase, C-terminal domain"/>
    <property type="match status" value="1"/>
</dbReference>
<dbReference type="InterPro" id="IPR019832">
    <property type="entry name" value="Mn/Fe_SOD_C"/>
</dbReference>
<keyword evidence="5" id="KW-0472">Membrane</keyword>
<feature type="domain" description="Manganese/iron superoxide dismutase C-terminal" evidence="6">
    <location>
        <begin position="107"/>
        <end position="209"/>
    </location>
</feature>
<proteinExistence type="inferred from homology"/>
<feature type="transmembrane region" description="Helical" evidence="5">
    <location>
        <begin position="6"/>
        <end position="24"/>
    </location>
</feature>
<keyword evidence="4" id="KW-0560">Oxidoreductase</keyword>
<accession>A0A2H0UHP2</accession>
<dbReference type="PANTHER" id="PTHR11404">
    <property type="entry name" value="SUPEROXIDE DISMUTASE 2"/>
    <property type="match status" value="1"/>
</dbReference>
<dbReference type="InterPro" id="IPR036324">
    <property type="entry name" value="Mn/Fe_SOD_N_sf"/>
</dbReference>
<organism evidence="7 8">
    <name type="scientific">Candidatus Kaiserbacteria bacterium CG10_big_fil_rev_8_21_14_0_10_44_10</name>
    <dbReference type="NCBI Taxonomy" id="1974606"/>
    <lineage>
        <taxon>Bacteria</taxon>
        <taxon>Candidatus Kaiseribacteriota</taxon>
    </lineage>
</organism>
<dbReference type="InterPro" id="IPR050265">
    <property type="entry name" value="Fe/Mn_Superoxide_Dismutase"/>
</dbReference>
<dbReference type="Pfam" id="PF02777">
    <property type="entry name" value="Sod_Fe_C"/>
    <property type="match status" value="1"/>
</dbReference>
<dbReference type="InterPro" id="IPR036314">
    <property type="entry name" value="SOD_C_sf"/>
</dbReference>
<dbReference type="EMBL" id="PFBG01000018">
    <property type="protein sequence ID" value="PIR85921.1"/>
    <property type="molecule type" value="Genomic_DNA"/>
</dbReference>
<dbReference type="GO" id="GO:0004784">
    <property type="term" value="F:superoxide dismutase activity"/>
    <property type="evidence" value="ECO:0007669"/>
    <property type="project" value="UniProtKB-EC"/>
</dbReference>
<dbReference type="AlphaFoldDB" id="A0A2H0UHP2"/>
<dbReference type="GO" id="GO:0046872">
    <property type="term" value="F:metal ion binding"/>
    <property type="evidence" value="ECO:0007669"/>
    <property type="project" value="UniProtKB-KW"/>
</dbReference>
<reference evidence="8" key="1">
    <citation type="submission" date="2017-09" db="EMBL/GenBank/DDBJ databases">
        <title>Depth-based differentiation of microbial function through sediment-hosted aquifers and enrichment of novel symbionts in the deep terrestrial subsurface.</title>
        <authorList>
            <person name="Probst A.J."/>
            <person name="Ladd B."/>
            <person name="Jarett J.K."/>
            <person name="Geller-Mcgrath D.E."/>
            <person name="Sieber C.M.K."/>
            <person name="Emerson J.B."/>
            <person name="Anantharaman K."/>
            <person name="Thomas B.C."/>
            <person name="Malmstrom R."/>
            <person name="Stieglmeier M."/>
            <person name="Klingl A."/>
            <person name="Woyke T."/>
            <person name="Ryan C.M."/>
            <person name="Banfield J.F."/>
        </authorList>
    </citation>
    <scope>NUCLEOTIDE SEQUENCE [LARGE SCALE GENOMIC DNA]</scope>
</reference>
<gene>
    <name evidence="7" type="ORF">COU14_01680</name>
</gene>
<dbReference type="PANTHER" id="PTHR11404:SF6">
    <property type="entry name" value="SUPEROXIDE DISMUTASE [MN], MITOCHONDRIAL"/>
    <property type="match status" value="1"/>
</dbReference>
<evidence type="ECO:0000259" key="6">
    <source>
        <dbReference type="Pfam" id="PF02777"/>
    </source>
</evidence>
<dbReference type="InterPro" id="IPR001189">
    <property type="entry name" value="Mn/Fe_SOD"/>
</dbReference>
<keyword evidence="5" id="KW-0812">Transmembrane</keyword>
<keyword evidence="5" id="KW-1133">Transmembrane helix</keyword>
<evidence type="ECO:0000313" key="7">
    <source>
        <dbReference type="EMBL" id="PIR85921.1"/>
    </source>
</evidence>
<dbReference type="EC" id="1.15.1.1" evidence="2"/>
<dbReference type="SUPFAM" id="SSF54719">
    <property type="entry name" value="Fe,Mn superoxide dismutase (SOD), C-terminal domain"/>
    <property type="match status" value="1"/>
</dbReference>
<dbReference type="PRINTS" id="PR01703">
    <property type="entry name" value="MNSODISMTASE"/>
</dbReference>
<evidence type="ECO:0000256" key="3">
    <source>
        <dbReference type="ARBA" id="ARBA00022723"/>
    </source>
</evidence>
<evidence type="ECO:0000256" key="1">
    <source>
        <dbReference type="ARBA" id="ARBA00008714"/>
    </source>
</evidence>
<protein>
    <recommendedName>
        <fullName evidence="2">superoxide dismutase</fullName>
        <ecNumber evidence="2">1.15.1.1</ecNumber>
    </recommendedName>
</protein>
<evidence type="ECO:0000256" key="4">
    <source>
        <dbReference type="ARBA" id="ARBA00023002"/>
    </source>
</evidence>
<sequence>MTITPSITSLFLITLSSIICYYMPMTYEPKKFNIPELTGISKQSIDEHIKLYEGYVKHVNHIRSEMDNVKDDYARSEMTRRLGFEFGGMRNHEYYFEQFEIGPSSLPDGKLKSLIEAEWGSLEKFIEHFKKVASTRGVGWTMLYIDRQNGGLITAWVDEQHFGQLADLDIVLGLDMWEHSYMLDYPPSEKLKYVDAFFQNLNWETVAKRV</sequence>
<dbReference type="Proteomes" id="UP000229612">
    <property type="component" value="Unassembled WGS sequence"/>
</dbReference>
<name>A0A2H0UHP2_9BACT</name>
<comment type="similarity">
    <text evidence="1">Belongs to the iron/manganese superoxide dismutase family.</text>
</comment>
<dbReference type="SUPFAM" id="SSF46609">
    <property type="entry name" value="Fe,Mn superoxide dismutase (SOD), N-terminal domain"/>
    <property type="match status" value="1"/>
</dbReference>